<dbReference type="EMBL" id="AZTB01000040">
    <property type="protein sequence ID" value="KGG80089.1"/>
    <property type="molecule type" value="Genomic_DNA"/>
</dbReference>
<gene>
    <name evidence="2" type="ORF">Y919_08155</name>
</gene>
<protein>
    <submittedName>
        <fullName evidence="2">CotJB protein</fullName>
    </submittedName>
</protein>
<name>A0A096CU85_9FIRM</name>
<feature type="domain" description="Protein CotJB" evidence="1">
    <location>
        <begin position="7"/>
        <end position="80"/>
    </location>
</feature>
<sequence length="83" mass="10112">MDSKQLDMLKEIMEICFCLTDINLYLDTHPNDERAVALHNTFSKKYKELTNMYNMKYGPLTNYDLSKYPWEYTKSPWPWEIEY</sequence>
<dbReference type="RefSeq" id="WP_035163871.1">
    <property type="nucleotide sequence ID" value="NZ_AZTB01000040.1"/>
</dbReference>
<organism evidence="2 3">
    <name type="scientific">Caloranaerobacter azorensis H53214</name>
    <dbReference type="NCBI Taxonomy" id="1156417"/>
    <lineage>
        <taxon>Bacteria</taxon>
        <taxon>Bacillati</taxon>
        <taxon>Bacillota</taxon>
        <taxon>Tissierellia</taxon>
        <taxon>Tissierellales</taxon>
        <taxon>Thermohalobacteraceae</taxon>
        <taxon>Caloranaerobacter</taxon>
    </lineage>
</organism>
<dbReference type="InterPro" id="IPR024207">
    <property type="entry name" value="CotJB_dom"/>
</dbReference>
<dbReference type="PIRSF" id="PIRSF010606">
    <property type="entry name" value="Spore_coat_CotJB"/>
    <property type="match status" value="1"/>
</dbReference>
<dbReference type="STRING" id="1156417.Y919_08155"/>
<proteinExistence type="predicted"/>
<dbReference type="AlphaFoldDB" id="A0A096CU85"/>
<comment type="caution">
    <text evidence="2">The sequence shown here is derived from an EMBL/GenBank/DDBJ whole genome shotgun (WGS) entry which is preliminary data.</text>
</comment>
<evidence type="ECO:0000313" key="2">
    <source>
        <dbReference type="EMBL" id="KGG80089.1"/>
    </source>
</evidence>
<dbReference type="Proteomes" id="UP000029622">
    <property type="component" value="Unassembled WGS sequence"/>
</dbReference>
<reference evidence="2 3" key="1">
    <citation type="submission" date="2013-12" db="EMBL/GenBank/DDBJ databases">
        <title>Draft genome sequence of Caloranaerobacter sp. H53214.</title>
        <authorList>
            <person name="Jiang L.J."/>
            <person name="Shao Z.Z."/>
            <person name="Long M.N."/>
        </authorList>
    </citation>
    <scope>NUCLEOTIDE SEQUENCE [LARGE SCALE GENOMIC DNA]</scope>
    <source>
        <strain evidence="2 3">H53214</strain>
    </source>
</reference>
<dbReference type="Pfam" id="PF12652">
    <property type="entry name" value="CotJB"/>
    <property type="match status" value="1"/>
</dbReference>
<accession>A0A096CU85</accession>
<dbReference type="InterPro" id="IPR016571">
    <property type="entry name" value="Spore_coat_assembly_CotJB"/>
</dbReference>
<evidence type="ECO:0000313" key="3">
    <source>
        <dbReference type="Proteomes" id="UP000029622"/>
    </source>
</evidence>
<evidence type="ECO:0000259" key="1">
    <source>
        <dbReference type="Pfam" id="PF12652"/>
    </source>
</evidence>